<feature type="transmembrane region" description="Helical" evidence="5">
    <location>
        <begin position="182"/>
        <end position="202"/>
    </location>
</feature>
<keyword evidence="3 5" id="KW-1133">Transmembrane helix</keyword>
<feature type="transmembrane region" description="Helical" evidence="5">
    <location>
        <begin position="103"/>
        <end position="122"/>
    </location>
</feature>
<protein>
    <submittedName>
        <fullName evidence="6">Uncharacterized protein</fullName>
    </submittedName>
</protein>
<dbReference type="GO" id="GO:0016020">
    <property type="term" value="C:membrane"/>
    <property type="evidence" value="ECO:0007669"/>
    <property type="project" value="UniProtKB-SubCell"/>
</dbReference>
<name>A0A3B0V4S0_9ZZZZ</name>
<feature type="transmembrane region" description="Helical" evidence="5">
    <location>
        <begin position="78"/>
        <end position="97"/>
    </location>
</feature>
<feature type="transmembrane region" description="Helical" evidence="5">
    <location>
        <begin position="209"/>
        <end position="228"/>
    </location>
</feature>
<evidence type="ECO:0000256" key="1">
    <source>
        <dbReference type="ARBA" id="ARBA00004141"/>
    </source>
</evidence>
<accession>A0A3B0V4S0</accession>
<evidence type="ECO:0000256" key="2">
    <source>
        <dbReference type="ARBA" id="ARBA00022692"/>
    </source>
</evidence>
<dbReference type="Pfam" id="PF01925">
    <property type="entry name" value="TauE"/>
    <property type="match status" value="1"/>
</dbReference>
<dbReference type="AlphaFoldDB" id="A0A3B0V4S0"/>
<reference evidence="6" key="1">
    <citation type="submission" date="2018-06" db="EMBL/GenBank/DDBJ databases">
        <authorList>
            <person name="Zhirakovskaya E."/>
        </authorList>
    </citation>
    <scope>NUCLEOTIDE SEQUENCE</scope>
</reference>
<feature type="transmembrane region" description="Helical" evidence="5">
    <location>
        <begin position="243"/>
        <end position="262"/>
    </location>
</feature>
<evidence type="ECO:0000313" key="6">
    <source>
        <dbReference type="EMBL" id="VAW31859.1"/>
    </source>
</evidence>
<feature type="transmembrane region" description="Helical" evidence="5">
    <location>
        <begin position="28"/>
        <end position="57"/>
    </location>
</feature>
<evidence type="ECO:0000256" key="5">
    <source>
        <dbReference type="SAM" id="Phobius"/>
    </source>
</evidence>
<proteinExistence type="predicted"/>
<keyword evidence="2 5" id="KW-0812">Transmembrane</keyword>
<comment type="subcellular location">
    <subcellularLocation>
        <location evidence="1">Membrane</location>
        <topology evidence="1">Multi-pass membrane protein</topology>
    </subcellularLocation>
</comment>
<feature type="transmembrane region" description="Helical" evidence="5">
    <location>
        <begin position="142"/>
        <end position="162"/>
    </location>
</feature>
<sequence length="263" mass="29756">MLLTQFALTIIIVGFVTAGLRIRFDRFFAILLLLFLFGFGIKTSINVFLWVIALGALTIILQNKTKIYQLPKQKKIKLFLISPIFALFASLIGSVLFEYTTSNVLIITLGILAILYGARLVFIHFQKHELEYVKANPIISKICGLAGPWISGFFIGFVGTSFKSLKIPFAIKIGKMNAKQVYLGNTITAFFASLFAIIWHYILNQTNTVFYENMLLGLATFAGIHFVYELTEIVFPDKWRKSFQILIGIILIFVSAKIFMLIN</sequence>
<keyword evidence="4 5" id="KW-0472">Membrane</keyword>
<gene>
    <name evidence="6" type="ORF">MNBD_CPR01-25</name>
</gene>
<organism evidence="6">
    <name type="scientific">hydrothermal vent metagenome</name>
    <dbReference type="NCBI Taxonomy" id="652676"/>
    <lineage>
        <taxon>unclassified sequences</taxon>
        <taxon>metagenomes</taxon>
        <taxon>ecological metagenomes</taxon>
    </lineage>
</organism>
<dbReference type="EMBL" id="UOEV01000004">
    <property type="protein sequence ID" value="VAW31859.1"/>
    <property type="molecule type" value="Genomic_DNA"/>
</dbReference>
<evidence type="ECO:0000256" key="4">
    <source>
        <dbReference type="ARBA" id="ARBA00023136"/>
    </source>
</evidence>
<dbReference type="InterPro" id="IPR002781">
    <property type="entry name" value="TM_pro_TauE-like"/>
</dbReference>
<evidence type="ECO:0000256" key="3">
    <source>
        <dbReference type="ARBA" id="ARBA00022989"/>
    </source>
</evidence>